<comment type="caution">
    <text evidence="2">The sequence shown here is derived from an EMBL/GenBank/DDBJ whole genome shotgun (WGS) entry which is preliminary data.</text>
</comment>
<keyword evidence="1" id="KW-0472">Membrane</keyword>
<name>A0A2M6WYM8_9BACT</name>
<dbReference type="Proteomes" id="UP000230731">
    <property type="component" value="Unassembled WGS sequence"/>
</dbReference>
<accession>A0A2M6WYM8</accession>
<protein>
    <submittedName>
        <fullName evidence="2">Uncharacterized protein</fullName>
    </submittedName>
</protein>
<dbReference type="AlphaFoldDB" id="A0A2M6WYM8"/>
<evidence type="ECO:0000313" key="3">
    <source>
        <dbReference type="Proteomes" id="UP000230731"/>
    </source>
</evidence>
<dbReference type="EMBL" id="PEZP01000040">
    <property type="protein sequence ID" value="PIT97901.1"/>
    <property type="molecule type" value="Genomic_DNA"/>
</dbReference>
<evidence type="ECO:0000256" key="1">
    <source>
        <dbReference type="SAM" id="Phobius"/>
    </source>
</evidence>
<gene>
    <name evidence="2" type="ORF">COT71_03535</name>
</gene>
<evidence type="ECO:0000313" key="2">
    <source>
        <dbReference type="EMBL" id="PIT97901.1"/>
    </source>
</evidence>
<feature type="transmembrane region" description="Helical" evidence="1">
    <location>
        <begin position="6"/>
        <end position="26"/>
    </location>
</feature>
<keyword evidence="1" id="KW-1133">Transmembrane helix</keyword>
<organism evidence="2 3">
    <name type="scientific">Candidatus Andersenbacteria bacterium CG10_big_fil_rev_8_21_14_0_10_54_11</name>
    <dbReference type="NCBI Taxonomy" id="1974485"/>
    <lineage>
        <taxon>Bacteria</taxon>
        <taxon>Candidatus Anderseniibacteriota</taxon>
    </lineage>
</organism>
<proteinExistence type="predicted"/>
<keyword evidence="1" id="KW-0812">Transmembrane</keyword>
<sequence length="86" mass="9379">MITIGTLLASAVTGVGVGIGGIVGILRDWFDNDESDHCFTESLKNGHILITTKAGMSNQKRMESIFQQHNAYDISEREIARERAAA</sequence>
<reference evidence="3" key="1">
    <citation type="submission" date="2017-09" db="EMBL/GenBank/DDBJ databases">
        <title>Depth-based differentiation of microbial function through sediment-hosted aquifers and enrichment of novel symbionts in the deep terrestrial subsurface.</title>
        <authorList>
            <person name="Probst A.J."/>
            <person name="Ladd B."/>
            <person name="Jarett J.K."/>
            <person name="Geller-Mcgrath D.E."/>
            <person name="Sieber C.M.K."/>
            <person name="Emerson J.B."/>
            <person name="Anantharaman K."/>
            <person name="Thomas B.C."/>
            <person name="Malmstrom R."/>
            <person name="Stieglmeier M."/>
            <person name="Klingl A."/>
            <person name="Woyke T."/>
            <person name="Ryan C.M."/>
            <person name="Banfield J.F."/>
        </authorList>
    </citation>
    <scope>NUCLEOTIDE SEQUENCE [LARGE SCALE GENOMIC DNA]</scope>
</reference>